<dbReference type="PANTHER" id="PTHR14614:SF130">
    <property type="entry name" value="PROTEIN-LYSINE N-METHYLTRANSFERASE EEF2KMT"/>
    <property type="match status" value="1"/>
</dbReference>
<dbReference type="GO" id="GO:0032259">
    <property type="term" value="P:methylation"/>
    <property type="evidence" value="ECO:0007669"/>
    <property type="project" value="UniProtKB-KW"/>
</dbReference>
<organism evidence="2 3">
    <name type="scientific">Sordaria brevicollis</name>
    <dbReference type="NCBI Taxonomy" id="83679"/>
    <lineage>
        <taxon>Eukaryota</taxon>
        <taxon>Fungi</taxon>
        <taxon>Dikarya</taxon>
        <taxon>Ascomycota</taxon>
        <taxon>Pezizomycotina</taxon>
        <taxon>Sordariomycetes</taxon>
        <taxon>Sordariomycetidae</taxon>
        <taxon>Sordariales</taxon>
        <taxon>Sordariaceae</taxon>
        <taxon>Sordaria</taxon>
    </lineage>
</organism>
<comment type="caution">
    <text evidence="2">The sequence shown here is derived from an EMBL/GenBank/DDBJ whole genome shotgun (WGS) entry which is preliminary data.</text>
</comment>
<evidence type="ECO:0000256" key="1">
    <source>
        <dbReference type="SAM" id="MobiDB-lite"/>
    </source>
</evidence>
<dbReference type="GO" id="GO:0008757">
    <property type="term" value="F:S-adenosylmethionine-dependent methyltransferase activity"/>
    <property type="evidence" value="ECO:0007669"/>
    <property type="project" value="UniProtKB-ARBA"/>
</dbReference>
<name>A0AAE0NVM4_SORBR</name>
<gene>
    <name evidence="2" type="ORF">B0T20DRAFT_426373</name>
</gene>
<dbReference type="CDD" id="cd02440">
    <property type="entry name" value="AdoMet_MTases"/>
    <property type="match status" value="1"/>
</dbReference>
<sequence>MARTTQIKRKHMQIARFCRQYLQLEPVVDYPDGEYLCDAWVQETLYEQLFSEDVKHPAPVRYQLRILKELVKRIEGSIEDWERYGLSDNLYNRLSHLLSLRLPSEADAAQEKCYVTYHLSLLGDGSQPTQEGDDSGEQPDRDHHTLPLLGDSSPHITLLESRNLIAASGTTGLRTWEASLHLGQYLLANPSLVRNKRVLELGAGTGYVSILCAKYLASQHVIATDGSDEVVANLPDSLFLNGLQDSVGLVQPMELWWGHALVGTEDEKWNGGREVDVVLGADITYDKSVIPALVATVEEVLGLFPRAEVVIAATERNRETYESFLEVCGGRGIEVEHADFPVLKREEQRGPFYNDVMPIHICLLRRKEGEVGGGGNW</sequence>
<dbReference type="Proteomes" id="UP001281003">
    <property type="component" value="Unassembled WGS sequence"/>
</dbReference>
<reference evidence="2" key="2">
    <citation type="submission" date="2023-07" db="EMBL/GenBank/DDBJ databases">
        <authorList>
            <consortium name="Lawrence Berkeley National Laboratory"/>
            <person name="Haridas S."/>
            <person name="Hensen N."/>
            <person name="Bonometti L."/>
            <person name="Westerberg I."/>
            <person name="Brannstrom I.O."/>
            <person name="Guillou S."/>
            <person name="Cros-Aarteil S."/>
            <person name="Calhoun S."/>
            <person name="Kuo A."/>
            <person name="Mondo S."/>
            <person name="Pangilinan J."/>
            <person name="Riley R."/>
            <person name="LaButti K."/>
            <person name="Andreopoulos B."/>
            <person name="Lipzen A."/>
            <person name="Chen C."/>
            <person name="Yanf M."/>
            <person name="Daum C."/>
            <person name="Ng V."/>
            <person name="Clum A."/>
            <person name="Steindorff A."/>
            <person name="Ohm R."/>
            <person name="Martin F."/>
            <person name="Silar P."/>
            <person name="Natvig D."/>
            <person name="Lalanne C."/>
            <person name="Gautier V."/>
            <person name="Ament-velasquez S.L."/>
            <person name="Kruys A."/>
            <person name="Hutchinson M.I."/>
            <person name="Powell A.J."/>
            <person name="Barry K."/>
            <person name="Miller A.N."/>
            <person name="Grigoriev I.V."/>
            <person name="Debuchy R."/>
            <person name="Gladieux P."/>
            <person name="Thoren M.H."/>
            <person name="Johannesson H."/>
        </authorList>
    </citation>
    <scope>NUCLEOTIDE SEQUENCE</scope>
    <source>
        <strain evidence="2">FGSC 1904</strain>
    </source>
</reference>
<protein>
    <submittedName>
        <fullName evidence="2">Methyltransferase-domain-containing protein</fullName>
    </submittedName>
</protein>
<dbReference type="SUPFAM" id="SSF53335">
    <property type="entry name" value="S-adenosyl-L-methionine-dependent methyltransferases"/>
    <property type="match status" value="1"/>
</dbReference>
<reference evidence="2" key="1">
    <citation type="journal article" date="2023" name="Mol. Phylogenet. Evol.">
        <title>Genome-scale phylogeny and comparative genomics of the fungal order Sordariales.</title>
        <authorList>
            <person name="Hensen N."/>
            <person name="Bonometti L."/>
            <person name="Westerberg I."/>
            <person name="Brannstrom I.O."/>
            <person name="Guillou S."/>
            <person name="Cros-Aarteil S."/>
            <person name="Calhoun S."/>
            <person name="Haridas S."/>
            <person name="Kuo A."/>
            <person name="Mondo S."/>
            <person name="Pangilinan J."/>
            <person name="Riley R."/>
            <person name="LaButti K."/>
            <person name="Andreopoulos B."/>
            <person name="Lipzen A."/>
            <person name="Chen C."/>
            <person name="Yan M."/>
            <person name="Daum C."/>
            <person name="Ng V."/>
            <person name="Clum A."/>
            <person name="Steindorff A."/>
            <person name="Ohm R.A."/>
            <person name="Martin F."/>
            <person name="Silar P."/>
            <person name="Natvig D.O."/>
            <person name="Lalanne C."/>
            <person name="Gautier V."/>
            <person name="Ament-Velasquez S.L."/>
            <person name="Kruys A."/>
            <person name="Hutchinson M.I."/>
            <person name="Powell A.J."/>
            <person name="Barry K."/>
            <person name="Miller A.N."/>
            <person name="Grigoriev I.V."/>
            <person name="Debuchy R."/>
            <person name="Gladieux P."/>
            <person name="Hiltunen Thoren M."/>
            <person name="Johannesson H."/>
        </authorList>
    </citation>
    <scope>NUCLEOTIDE SEQUENCE</scope>
    <source>
        <strain evidence="2">FGSC 1904</strain>
    </source>
</reference>
<dbReference type="PANTHER" id="PTHR14614">
    <property type="entry name" value="HEPATOCELLULAR CARCINOMA-ASSOCIATED ANTIGEN"/>
    <property type="match status" value="1"/>
</dbReference>
<dbReference type="AlphaFoldDB" id="A0AAE0NVM4"/>
<dbReference type="Gene3D" id="3.40.50.150">
    <property type="entry name" value="Vaccinia Virus protein VP39"/>
    <property type="match status" value="1"/>
</dbReference>
<dbReference type="Pfam" id="PF10294">
    <property type="entry name" value="Methyltransf_16"/>
    <property type="match status" value="1"/>
</dbReference>
<keyword evidence="2" id="KW-0489">Methyltransferase</keyword>
<dbReference type="InterPro" id="IPR029063">
    <property type="entry name" value="SAM-dependent_MTases_sf"/>
</dbReference>
<keyword evidence="3" id="KW-1185">Reference proteome</keyword>
<keyword evidence="2" id="KW-0808">Transferase</keyword>
<accession>A0AAE0NVM4</accession>
<dbReference type="EMBL" id="JAUTDP010000016">
    <property type="protein sequence ID" value="KAK3388275.1"/>
    <property type="molecule type" value="Genomic_DNA"/>
</dbReference>
<dbReference type="InterPro" id="IPR019410">
    <property type="entry name" value="Methyltransf_16"/>
</dbReference>
<dbReference type="GO" id="GO:0005737">
    <property type="term" value="C:cytoplasm"/>
    <property type="evidence" value="ECO:0007669"/>
    <property type="project" value="TreeGrafter"/>
</dbReference>
<evidence type="ECO:0000313" key="2">
    <source>
        <dbReference type="EMBL" id="KAK3388275.1"/>
    </source>
</evidence>
<evidence type="ECO:0000313" key="3">
    <source>
        <dbReference type="Proteomes" id="UP001281003"/>
    </source>
</evidence>
<feature type="region of interest" description="Disordered" evidence="1">
    <location>
        <begin position="124"/>
        <end position="147"/>
    </location>
</feature>
<proteinExistence type="predicted"/>